<evidence type="ECO:0000313" key="5">
    <source>
        <dbReference type="EMBL" id="RXZ61045.1"/>
    </source>
</evidence>
<protein>
    <submittedName>
        <fullName evidence="5">Carbohydrate ABC transporter substrate-binding protein</fullName>
    </submittedName>
</protein>
<dbReference type="AlphaFoldDB" id="A0A4Q2K8Y1"/>
<gene>
    <name evidence="5" type="ORF">ESZ91_01275</name>
</gene>
<dbReference type="PANTHER" id="PTHR30061:SF50">
    <property type="entry name" value="MALTOSE_MALTODEXTRIN-BINDING PERIPLASMIC PROTEIN"/>
    <property type="match status" value="1"/>
</dbReference>
<dbReference type="PROSITE" id="PS51257">
    <property type="entry name" value="PROKAR_LIPOPROTEIN"/>
    <property type="match status" value="1"/>
</dbReference>
<evidence type="ECO:0000256" key="2">
    <source>
        <dbReference type="ARBA" id="ARBA00022448"/>
    </source>
</evidence>
<dbReference type="PANTHER" id="PTHR30061">
    <property type="entry name" value="MALTOSE-BINDING PERIPLASMIC PROTEIN"/>
    <property type="match status" value="1"/>
</dbReference>
<evidence type="ECO:0000256" key="4">
    <source>
        <dbReference type="SAM" id="SignalP"/>
    </source>
</evidence>
<evidence type="ECO:0000313" key="6">
    <source>
        <dbReference type="Proteomes" id="UP000291269"/>
    </source>
</evidence>
<dbReference type="InterPro" id="IPR006059">
    <property type="entry name" value="SBP"/>
</dbReference>
<keyword evidence="6" id="KW-1185">Reference proteome</keyword>
<dbReference type="GO" id="GO:0042956">
    <property type="term" value="P:maltodextrin transmembrane transport"/>
    <property type="evidence" value="ECO:0007669"/>
    <property type="project" value="TreeGrafter"/>
</dbReference>
<comment type="similarity">
    <text evidence="1">Belongs to the bacterial solute-binding protein 1 family.</text>
</comment>
<feature type="signal peptide" evidence="4">
    <location>
        <begin position="1"/>
        <end position="20"/>
    </location>
</feature>
<dbReference type="GO" id="GO:0055052">
    <property type="term" value="C:ATP-binding cassette (ABC) transporter complex, substrate-binding subunit-containing"/>
    <property type="evidence" value="ECO:0007669"/>
    <property type="project" value="TreeGrafter"/>
</dbReference>
<dbReference type="OrthoDB" id="94797at2"/>
<dbReference type="GO" id="GO:0015768">
    <property type="term" value="P:maltose transport"/>
    <property type="evidence" value="ECO:0007669"/>
    <property type="project" value="TreeGrafter"/>
</dbReference>
<keyword evidence="3 4" id="KW-0732">Signal</keyword>
<dbReference type="Proteomes" id="UP000291269">
    <property type="component" value="Unassembled WGS sequence"/>
</dbReference>
<proteinExistence type="inferred from homology"/>
<keyword evidence="2" id="KW-0813">Transport</keyword>
<dbReference type="Pfam" id="PF13416">
    <property type="entry name" value="SBP_bac_8"/>
    <property type="match status" value="1"/>
</dbReference>
<name>A0A4Q2K8Y1_9FIRM</name>
<accession>A0A4Q2K8Y1</accession>
<feature type="chain" id="PRO_5038613292" evidence="4">
    <location>
        <begin position="21"/>
        <end position="463"/>
    </location>
</feature>
<reference evidence="5 6" key="1">
    <citation type="journal article" date="2019" name="Gut">
        <title>Antibiotics-induced monodominance of a novel gut bacterial order.</title>
        <authorList>
            <person name="Hildebrand F."/>
            <person name="Moitinho-Silva L."/>
            <person name="Blasche S."/>
            <person name="Jahn M.T."/>
            <person name="Gossmann T.I."/>
            <person name="Heuerta-Cepas J."/>
            <person name="Hercog R."/>
            <person name="Luetge M."/>
            <person name="Bahram M."/>
            <person name="Pryszlak A."/>
            <person name="Alves R.J."/>
            <person name="Waszak S.M."/>
            <person name="Zhu A."/>
            <person name="Ye L."/>
            <person name="Costea P.I."/>
            <person name="Aalvink S."/>
            <person name="Belzer C."/>
            <person name="Forslund S.K."/>
            <person name="Sunagawa S."/>
            <person name="Hentschel U."/>
            <person name="Merten C."/>
            <person name="Patil K.R."/>
            <person name="Benes V."/>
            <person name="Bork P."/>
        </authorList>
    </citation>
    <scope>NUCLEOTIDE SEQUENCE [LARGE SCALE GENOMIC DNA]</scope>
    <source>
        <strain evidence="5 6">HDS1380</strain>
    </source>
</reference>
<dbReference type="GO" id="GO:1901982">
    <property type="term" value="F:maltose binding"/>
    <property type="evidence" value="ECO:0007669"/>
    <property type="project" value="TreeGrafter"/>
</dbReference>
<sequence>MKKILALLFGALLACCFMFAGCDQTEIGDEPIDGLDPNTEVKISFMHMWSEHSAAIQSIIDGFEKKYPNITVEISITPYDQIEQVLQAAFISGKLPNVYIFYTHYMNPLVSASDGVMAGTLNNLHDEIVDSFIQPDAWEMGNINGNYYSVPFRATGELVFYNKTLFEEKGWEKPDTFEEFEQLMDKIYADGDYIPLAAGGQDDQITYLINAMSLFLSVLDGSVDEPGYQVGRLEPDEDISDAVAVYEKVRDWYKQEYFGRGAIAVSSSGAIKQFTSRNAAMVFANVNNLGDITSIMPNDQIDAFAIPAPEVISDEVKYVFGGYDGISYSPVASKDEMAASLMLIRYLVSDEVQQILADRTQSIIVNKNVEYHDATYAAFAEEYKYVGAYATGIDYMTGDHSAGNNTIMSAYIAGTSGLTAAETIKLLNDNVYMDMQDTLINDPPVDWYPRQNPKKDFDRSWLN</sequence>
<evidence type="ECO:0000256" key="3">
    <source>
        <dbReference type="ARBA" id="ARBA00022729"/>
    </source>
</evidence>
<evidence type="ECO:0000256" key="1">
    <source>
        <dbReference type="ARBA" id="ARBA00008520"/>
    </source>
</evidence>
<dbReference type="EMBL" id="SDOZ01000002">
    <property type="protein sequence ID" value="RXZ61045.1"/>
    <property type="molecule type" value="Genomic_DNA"/>
</dbReference>
<dbReference type="Gene3D" id="3.40.190.10">
    <property type="entry name" value="Periplasmic binding protein-like II"/>
    <property type="match status" value="2"/>
</dbReference>
<dbReference type="RefSeq" id="WP_129223328.1">
    <property type="nucleotide sequence ID" value="NZ_SDOZ01000002.1"/>
</dbReference>
<comment type="caution">
    <text evidence="5">The sequence shown here is derived from an EMBL/GenBank/DDBJ whole genome shotgun (WGS) entry which is preliminary data.</text>
</comment>
<dbReference type="SUPFAM" id="SSF53850">
    <property type="entry name" value="Periplasmic binding protein-like II"/>
    <property type="match status" value="1"/>
</dbReference>
<organism evidence="5 6">
    <name type="scientific">Candidatus Borkfalkia ceftriaxoniphila</name>
    <dbReference type="NCBI Taxonomy" id="2508949"/>
    <lineage>
        <taxon>Bacteria</taxon>
        <taxon>Bacillati</taxon>
        <taxon>Bacillota</taxon>
        <taxon>Clostridia</taxon>
        <taxon>Christensenellales</taxon>
        <taxon>Christensenellaceae</taxon>
        <taxon>Candidatus Borkfalkia</taxon>
    </lineage>
</organism>